<name>A0A5C7EW37_9PROT</name>
<dbReference type="CDD" id="cd02022">
    <property type="entry name" value="DPCK"/>
    <property type="match status" value="1"/>
</dbReference>
<dbReference type="FunCoup" id="A0A5C7EW37">
    <property type="interactions" value="445"/>
</dbReference>
<organism evidence="7 8">
    <name type="scientific">Pelomicrobium methylotrophicum</name>
    <dbReference type="NCBI Taxonomy" id="2602750"/>
    <lineage>
        <taxon>Bacteria</taxon>
        <taxon>Pseudomonadati</taxon>
        <taxon>Pseudomonadota</taxon>
        <taxon>Hydrogenophilia</taxon>
        <taxon>Hydrogenophilia incertae sedis</taxon>
        <taxon>Pelomicrobium</taxon>
    </lineage>
</organism>
<dbReference type="HAMAP" id="MF_00376">
    <property type="entry name" value="Dephospho_CoA_kinase"/>
    <property type="match status" value="1"/>
</dbReference>
<keyword evidence="5" id="KW-0963">Cytoplasm</keyword>
<evidence type="ECO:0000256" key="2">
    <source>
        <dbReference type="ARBA" id="ARBA00022741"/>
    </source>
</evidence>
<comment type="function">
    <text evidence="5">Catalyzes the phosphorylation of the 3'-hydroxyl group of dephosphocoenzyme A to form coenzyme A.</text>
</comment>
<evidence type="ECO:0000256" key="3">
    <source>
        <dbReference type="ARBA" id="ARBA00022840"/>
    </source>
</evidence>
<dbReference type="GO" id="GO:0005737">
    <property type="term" value="C:cytoplasm"/>
    <property type="evidence" value="ECO:0007669"/>
    <property type="project" value="UniProtKB-SubCell"/>
</dbReference>
<proteinExistence type="inferred from homology"/>
<comment type="catalytic activity">
    <reaction evidence="5">
        <text>3'-dephospho-CoA + ATP = ADP + CoA + H(+)</text>
        <dbReference type="Rhea" id="RHEA:18245"/>
        <dbReference type="ChEBI" id="CHEBI:15378"/>
        <dbReference type="ChEBI" id="CHEBI:30616"/>
        <dbReference type="ChEBI" id="CHEBI:57287"/>
        <dbReference type="ChEBI" id="CHEBI:57328"/>
        <dbReference type="ChEBI" id="CHEBI:456216"/>
        <dbReference type="EC" id="2.7.1.24"/>
    </reaction>
</comment>
<evidence type="ECO:0000313" key="8">
    <source>
        <dbReference type="Proteomes" id="UP000321201"/>
    </source>
</evidence>
<dbReference type="GO" id="GO:0005524">
    <property type="term" value="F:ATP binding"/>
    <property type="evidence" value="ECO:0007669"/>
    <property type="project" value="UniProtKB-UniRule"/>
</dbReference>
<keyword evidence="5 7" id="KW-0808">Transferase</keyword>
<dbReference type="Proteomes" id="UP000321201">
    <property type="component" value="Unassembled WGS sequence"/>
</dbReference>
<keyword evidence="3 5" id="KW-0067">ATP-binding</keyword>
<dbReference type="AlphaFoldDB" id="A0A5C7EW37"/>
<dbReference type="PROSITE" id="PS51219">
    <property type="entry name" value="DPCK"/>
    <property type="match status" value="1"/>
</dbReference>
<feature type="binding site" evidence="5">
    <location>
        <begin position="12"/>
        <end position="17"/>
    </location>
    <ligand>
        <name>ATP</name>
        <dbReference type="ChEBI" id="CHEBI:30616"/>
    </ligand>
</feature>
<comment type="similarity">
    <text evidence="1 5">Belongs to the CoaE family.</text>
</comment>
<comment type="pathway">
    <text evidence="5">Cofactor biosynthesis; coenzyme A biosynthesis; CoA from (R)-pantothenate: step 5/5.</text>
</comment>
<sequence length="207" mass="22120">MTFVVGLTGGIGSGKSTVARRFEALGACIVDTDAIAHALTAAGGEAIAALREAFGDAYLTAEGALDRPRMRARVFADPQAKQQLEAILHPRIRARAEEAMARSRGPYVVLVVPLLLETGAYAQRVDRILVVDCPEELQIRRTMLRSGLDEAAVKSILATQISRAARLARADDVIDNSGPEEALGPQVDALHRKYLELAGAGQPARNL</sequence>
<evidence type="ECO:0000256" key="5">
    <source>
        <dbReference type="HAMAP-Rule" id="MF_00376"/>
    </source>
</evidence>
<keyword evidence="2 5" id="KW-0547">Nucleotide-binding</keyword>
<evidence type="ECO:0000256" key="6">
    <source>
        <dbReference type="NCBIfam" id="TIGR00152"/>
    </source>
</evidence>
<dbReference type="RefSeq" id="WP_147798798.1">
    <property type="nucleotide sequence ID" value="NZ_VPFL01000003.1"/>
</dbReference>
<dbReference type="GO" id="GO:0004140">
    <property type="term" value="F:dephospho-CoA kinase activity"/>
    <property type="evidence" value="ECO:0007669"/>
    <property type="project" value="UniProtKB-UniRule"/>
</dbReference>
<accession>A0A5C7EW37</accession>
<dbReference type="UniPathway" id="UPA00241">
    <property type="reaction ID" value="UER00356"/>
</dbReference>
<dbReference type="OrthoDB" id="5298738at2"/>
<dbReference type="PANTHER" id="PTHR10695">
    <property type="entry name" value="DEPHOSPHO-COA KINASE-RELATED"/>
    <property type="match status" value="1"/>
</dbReference>
<keyword evidence="4 5" id="KW-0173">Coenzyme A biosynthesis</keyword>
<gene>
    <name evidence="5" type="primary">coaE</name>
    <name evidence="7" type="ORF">FR698_03570</name>
</gene>
<dbReference type="GO" id="GO:0015937">
    <property type="term" value="P:coenzyme A biosynthetic process"/>
    <property type="evidence" value="ECO:0007669"/>
    <property type="project" value="UniProtKB-UniRule"/>
</dbReference>
<dbReference type="EMBL" id="VPFL01000003">
    <property type="protein sequence ID" value="TXF13156.1"/>
    <property type="molecule type" value="Genomic_DNA"/>
</dbReference>
<comment type="caution">
    <text evidence="7">The sequence shown here is derived from an EMBL/GenBank/DDBJ whole genome shotgun (WGS) entry which is preliminary data.</text>
</comment>
<dbReference type="Gene3D" id="3.40.50.300">
    <property type="entry name" value="P-loop containing nucleotide triphosphate hydrolases"/>
    <property type="match status" value="1"/>
</dbReference>
<dbReference type="InterPro" id="IPR027417">
    <property type="entry name" value="P-loop_NTPase"/>
</dbReference>
<dbReference type="SUPFAM" id="SSF52540">
    <property type="entry name" value="P-loop containing nucleoside triphosphate hydrolases"/>
    <property type="match status" value="1"/>
</dbReference>
<evidence type="ECO:0000256" key="1">
    <source>
        <dbReference type="ARBA" id="ARBA00009018"/>
    </source>
</evidence>
<dbReference type="InParanoid" id="A0A5C7EW37"/>
<evidence type="ECO:0000313" key="7">
    <source>
        <dbReference type="EMBL" id="TXF13156.1"/>
    </source>
</evidence>
<dbReference type="InterPro" id="IPR001977">
    <property type="entry name" value="Depp_CoAkinase"/>
</dbReference>
<keyword evidence="8" id="KW-1185">Reference proteome</keyword>
<reference evidence="7 8" key="1">
    <citation type="submission" date="2019-08" db="EMBL/GenBank/DDBJ databases">
        <title>Pelomicrobium methylotrophicum gen. nov., sp. nov. a moderately thermophilic, facultatively anaerobic, lithoautotrophic and methylotrophic bacterium isolated from a terrestrial mud volcano.</title>
        <authorList>
            <person name="Slobodkina G.B."/>
            <person name="Merkel A.Y."/>
            <person name="Slobodkin A.I."/>
        </authorList>
    </citation>
    <scope>NUCLEOTIDE SEQUENCE [LARGE SCALE GENOMIC DNA]</scope>
    <source>
        <strain evidence="7 8">SM250</strain>
    </source>
</reference>
<evidence type="ECO:0000256" key="4">
    <source>
        <dbReference type="ARBA" id="ARBA00022993"/>
    </source>
</evidence>
<protein>
    <recommendedName>
        <fullName evidence="5 6">Dephospho-CoA kinase</fullName>
        <ecNumber evidence="5 6">2.7.1.24</ecNumber>
    </recommendedName>
    <alternativeName>
        <fullName evidence="5">Dephosphocoenzyme A kinase</fullName>
    </alternativeName>
</protein>
<dbReference type="EC" id="2.7.1.24" evidence="5 6"/>
<comment type="subcellular location">
    <subcellularLocation>
        <location evidence="5">Cytoplasm</location>
    </subcellularLocation>
</comment>
<dbReference type="PANTHER" id="PTHR10695:SF46">
    <property type="entry name" value="BIFUNCTIONAL COENZYME A SYNTHASE-RELATED"/>
    <property type="match status" value="1"/>
</dbReference>
<dbReference type="NCBIfam" id="TIGR00152">
    <property type="entry name" value="dephospho-CoA kinase"/>
    <property type="match status" value="1"/>
</dbReference>
<keyword evidence="5 7" id="KW-0418">Kinase</keyword>
<dbReference type="Pfam" id="PF01121">
    <property type="entry name" value="CoaE"/>
    <property type="match status" value="1"/>
</dbReference>